<dbReference type="GeneID" id="119725478"/>
<dbReference type="PROSITE" id="PS50017">
    <property type="entry name" value="DEATH_DOMAIN"/>
    <property type="match status" value="1"/>
</dbReference>
<proteinExistence type="predicted"/>
<reference evidence="4" key="1">
    <citation type="submission" date="2022-11" db="UniProtKB">
        <authorList>
            <consortium name="EnsemblMetazoa"/>
        </authorList>
    </citation>
    <scope>IDENTIFICATION</scope>
</reference>
<dbReference type="Proteomes" id="UP000887568">
    <property type="component" value="Unplaced"/>
</dbReference>
<dbReference type="SUPFAM" id="SSF47986">
    <property type="entry name" value="DEATH domain"/>
    <property type="match status" value="1"/>
</dbReference>
<dbReference type="InterPro" id="IPR016729">
    <property type="entry name" value="FADD"/>
</dbReference>
<organism evidence="4 5">
    <name type="scientific">Patiria miniata</name>
    <name type="common">Bat star</name>
    <name type="synonym">Asterina miniata</name>
    <dbReference type="NCBI Taxonomy" id="46514"/>
    <lineage>
        <taxon>Eukaryota</taxon>
        <taxon>Metazoa</taxon>
        <taxon>Echinodermata</taxon>
        <taxon>Eleutherozoa</taxon>
        <taxon>Asterozoa</taxon>
        <taxon>Asteroidea</taxon>
        <taxon>Valvatacea</taxon>
        <taxon>Valvatida</taxon>
        <taxon>Asterinidae</taxon>
        <taxon>Patiria</taxon>
    </lineage>
</organism>
<dbReference type="PANTHER" id="PTHR15077:SF9">
    <property type="entry name" value="C-TERMINAL OF ROC (COR) DOMAIN-CONTAINING PROTEIN"/>
    <property type="match status" value="1"/>
</dbReference>
<protein>
    <submittedName>
        <fullName evidence="4">Uncharacterized protein</fullName>
    </submittedName>
</protein>
<dbReference type="SUPFAM" id="SSF54236">
    <property type="entry name" value="Ubiquitin-like"/>
    <property type="match status" value="1"/>
</dbReference>
<dbReference type="InterPro" id="IPR011029">
    <property type="entry name" value="DEATH-like_dom_sf"/>
</dbReference>
<evidence type="ECO:0000313" key="4">
    <source>
        <dbReference type="EnsemblMetazoa" id="XP_038052814.1"/>
    </source>
</evidence>
<feature type="domain" description="Ubiquitin-like" evidence="3">
    <location>
        <begin position="158"/>
        <end position="233"/>
    </location>
</feature>
<evidence type="ECO:0000256" key="1">
    <source>
        <dbReference type="SAM" id="MobiDB-lite"/>
    </source>
</evidence>
<dbReference type="RefSeq" id="XP_038052814.1">
    <property type="nucleotide sequence ID" value="XM_038196886.1"/>
</dbReference>
<dbReference type="CDD" id="cd01670">
    <property type="entry name" value="Death"/>
    <property type="match status" value="1"/>
</dbReference>
<dbReference type="GO" id="GO:0007165">
    <property type="term" value="P:signal transduction"/>
    <property type="evidence" value="ECO:0007669"/>
    <property type="project" value="InterPro"/>
</dbReference>
<dbReference type="SMART" id="SM00005">
    <property type="entry name" value="DEATH"/>
    <property type="match status" value="1"/>
</dbReference>
<keyword evidence="5" id="KW-1185">Reference proteome</keyword>
<feature type="domain" description="Death" evidence="2">
    <location>
        <begin position="19"/>
        <end position="103"/>
    </location>
</feature>
<evidence type="ECO:0000259" key="2">
    <source>
        <dbReference type="PROSITE" id="PS50017"/>
    </source>
</evidence>
<dbReference type="AlphaFoldDB" id="A0A913ZN72"/>
<dbReference type="OrthoDB" id="1047367at2759"/>
<dbReference type="InterPro" id="IPR000488">
    <property type="entry name" value="Death_dom"/>
</dbReference>
<sequence length="296" mass="33939">MGELVSLLNILLTDKVSIDDEYLNHLSSKIESSWKELAKHLGFEEVEIADIQTTNEGSTVESRHMLLTWWEKTTDRDEAAQTLRRALEAIGLTDLAQNVLVTSKSRDEAAGPEPERRQDAGVDKESKQNGAASTKEEKLKKEHVCDQDKPRIICFRHVQVFIRSHIRHKPTTLCLQIDPESSVLALKQIIQEKISVQPEQQRLFIQRNLRNFELCNLLTLHDCEIHQDENISLRLCTIMAYWAVDQKTNALVMINSSGTWLRKFNHPGKNWQNRLDLQKQKSGKSKPPSRETKKGA</sequence>
<dbReference type="EnsemblMetazoa" id="XM_038196886.1">
    <property type="protein sequence ID" value="XP_038052814.1"/>
    <property type="gene ID" value="LOC119725478"/>
</dbReference>
<dbReference type="Gene3D" id="3.10.20.90">
    <property type="entry name" value="Phosphatidylinositol 3-kinase Catalytic Subunit, Chain A, domain 1"/>
    <property type="match status" value="1"/>
</dbReference>
<dbReference type="InterPro" id="IPR000626">
    <property type="entry name" value="Ubiquitin-like_dom"/>
</dbReference>
<dbReference type="PROSITE" id="PS50053">
    <property type="entry name" value="UBIQUITIN_2"/>
    <property type="match status" value="1"/>
</dbReference>
<feature type="region of interest" description="Disordered" evidence="1">
    <location>
        <begin position="103"/>
        <end position="142"/>
    </location>
</feature>
<name>A0A913ZN72_PATMI</name>
<feature type="compositionally biased region" description="Basic and acidic residues" evidence="1">
    <location>
        <begin position="104"/>
        <end position="127"/>
    </location>
</feature>
<evidence type="ECO:0000259" key="3">
    <source>
        <dbReference type="PROSITE" id="PS50053"/>
    </source>
</evidence>
<dbReference type="Pfam" id="PF00531">
    <property type="entry name" value="Death"/>
    <property type="match status" value="1"/>
</dbReference>
<dbReference type="PANTHER" id="PTHR15077">
    <property type="entry name" value="FAS-ASSOCIATING DEATH DOMAIN-CONTAINING PROTEIN FADD"/>
    <property type="match status" value="1"/>
</dbReference>
<dbReference type="Gene3D" id="1.10.533.10">
    <property type="entry name" value="Death Domain, Fas"/>
    <property type="match status" value="1"/>
</dbReference>
<dbReference type="InterPro" id="IPR029071">
    <property type="entry name" value="Ubiquitin-like_domsf"/>
</dbReference>
<feature type="region of interest" description="Disordered" evidence="1">
    <location>
        <begin position="276"/>
        <end position="296"/>
    </location>
</feature>
<accession>A0A913ZN72</accession>
<evidence type="ECO:0000313" key="5">
    <source>
        <dbReference type="Proteomes" id="UP000887568"/>
    </source>
</evidence>